<protein>
    <recommendedName>
        <fullName evidence="1">Integrase catalytic domain-containing protein</fullName>
    </recommendedName>
</protein>
<dbReference type="InterPro" id="IPR001584">
    <property type="entry name" value="Integrase_cat-core"/>
</dbReference>
<reference evidence="2" key="1">
    <citation type="submission" date="2017-05" db="UniProtKB">
        <authorList>
            <consortium name="EnsemblMetazoa"/>
        </authorList>
    </citation>
    <scope>IDENTIFICATION</scope>
</reference>
<evidence type="ECO:0000313" key="2">
    <source>
        <dbReference type="EnsemblMetazoa" id="Aqu2.1.22117_001"/>
    </source>
</evidence>
<dbReference type="Pfam" id="PF18701">
    <property type="entry name" value="DUF5641"/>
    <property type="match status" value="1"/>
</dbReference>
<dbReference type="GO" id="GO:0003676">
    <property type="term" value="F:nucleic acid binding"/>
    <property type="evidence" value="ECO:0007669"/>
    <property type="project" value="InterPro"/>
</dbReference>
<dbReference type="EnsemblMetazoa" id="Aqu2.1.22117_001">
    <property type="protein sequence ID" value="Aqu2.1.22117_001"/>
    <property type="gene ID" value="Aqu2.1.22117"/>
</dbReference>
<dbReference type="GO" id="GO:0015074">
    <property type="term" value="P:DNA integration"/>
    <property type="evidence" value="ECO:0007669"/>
    <property type="project" value="InterPro"/>
</dbReference>
<dbReference type="AlphaFoldDB" id="A0A1X7U2L0"/>
<name>A0A1X7U2L0_AMPQE</name>
<dbReference type="InParanoid" id="A0A1X7U2L0"/>
<dbReference type="InterPro" id="IPR040676">
    <property type="entry name" value="DUF5641"/>
</dbReference>
<organism evidence="2">
    <name type="scientific">Amphimedon queenslandica</name>
    <name type="common">Sponge</name>
    <dbReference type="NCBI Taxonomy" id="400682"/>
    <lineage>
        <taxon>Eukaryota</taxon>
        <taxon>Metazoa</taxon>
        <taxon>Porifera</taxon>
        <taxon>Demospongiae</taxon>
        <taxon>Heteroscleromorpha</taxon>
        <taxon>Haplosclerida</taxon>
        <taxon>Niphatidae</taxon>
        <taxon>Amphimedon</taxon>
    </lineage>
</organism>
<evidence type="ECO:0000259" key="1">
    <source>
        <dbReference type="PROSITE" id="PS50994"/>
    </source>
</evidence>
<dbReference type="PANTHER" id="PTHR47331">
    <property type="entry name" value="PHD-TYPE DOMAIN-CONTAINING PROTEIN"/>
    <property type="match status" value="1"/>
</dbReference>
<dbReference type="InterPro" id="IPR012337">
    <property type="entry name" value="RNaseH-like_sf"/>
</dbReference>
<dbReference type="PROSITE" id="PS50994">
    <property type="entry name" value="INTEGRASE"/>
    <property type="match status" value="1"/>
</dbReference>
<feature type="domain" description="Integrase catalytic" evidence="1">
    <location>
        <begin position="7"/>
        <end position="190"/>
    </location>
</feature>
<dbReference type="Gene3D" id="3.30.420.10">
    <property type="entry name" value="Ribonuclease H-like superfamily/Ribonuclease H"/>
    <property type="match status" value="1"/>
</dbReference>
<accession>A0A1X7U2L0</accession>
<sequence>MGQMPAERINPSMVFANVGIDFAGPLYIKYGHVRRPVLIKSYISVFVSLNVKAVHLELVSDMTSEAFIACLRRFVARRGHPNQIWSDHGTNFVGANHELKEFNDFLCIDWRFIPERASNFGGLWEATVKSVKMHLKKVTSNVKLTMFEEATTILTQVEACLNSRPLTIIPSTDNEGTEILTPRHFLIGTPLTAIPDPPVITQQPVTLLRRWNFSVNFIPDPPIITQQPVTLLYRWNLCQSIVRHFWKHWSAEYLVQLNRFNKWRHPSRNIKVGDVVLMKEDNVVPAQWPLVPPQYFVLTYSPLCVPLLSLSILALARPVPLDTFKVDCNTFSSFNLLSMPKSFKQQNCSSWLLHHSFVLGSRTGQVVKKKQRWATKILLESPCSCVV</sequence>
<dbReference type="STRING" id="400682.A0A1X7U2L0"/>
<dbReference type="OrthoDB" id="8046937at2759"/>
<dbReference type="InterPro" id="IPR036397">
    <property type="entry name" value="RNaseH_sf"/>
</dbReference>
<dbReference type="SUPFAM" id="SSF53098">
    <property type="entry name" value="Ribonuclease H-like"/>
    <property type="match status" value="1"/>
</dbReference>
<dbReference type="PANTHER" id="PTHR47331:SF1">
    <property type="entry name" value="GAG-LIKE PROTEIN"/>
    <property type="match status" value="1"/>
</dbReference>
<proteinExistence type="predicted"/>